<evidence type="ECO:0000313" key="5">
    <source>
        <dbReference type="EMBL" id="ESZ96334.1"/>
    </source>
</evidence>
<comment type="caution">
    <text evidence="5">The sequence shown here is derived from an EMBL/GenBank/DDBJ whole genome shotgun (WGS) entry which is preliminary data.</text>
</comment>
<evidence type="ECO:0000313" key="6">
    <source>
        <dbReference type="Proteomes" id="UP000019487"/>
    </source>
</evidence>
<keyword evidence="1" id="KW-0863">Zinc-finger</keyword>
<feature type="region of interest" description="Disordered" evidence="2">
    <location>
        <begin position="205"/>
        <end position="224"/>
    </location>
</feature>
<keyword evidence="1" id="KW-0479">Metal-binding</keyword>
<reference evidence="5 6" key="1">
    <citation type="journal article" date="2014" name="Genome Announc.">
        <title>Draft genome sequence of Sclerotinia borealis, a psychrophilic plant pathogenic fungus.</title>
        <authorList>
            <person name="Mardanov A.V."/>
            <person name="Beletsky A.V."/>
            <person name="Kadnikov V.V."/>
            <person name="Ignatov A.N."/>
            <person name="Ravin N.V."/>
        </authorList>
    </citation>
    <scope>NUCLEOTIDE SEQUENCE [LARGE SCALE GENOMIC DNA]</scope>
    <source>
        <strain evidence="6">F-4157</strain>
    </source>
</reference>
<keyword evidence="1" id="KW-0862">Zinc</keyword>
<organism evidence="5 6">
    <name type="scientific">Sclerotinia borealis (strain F-4128)</name>
    <dbReference type="NCBI Taxonomy" id="1432307"/>
    <lineage>
        <taxon>Eukaryota</taxon>
        <taxon>Fungi</taxon>
        <taxon>Dikarya</taxon>
        <taxon>Ascomycota</taxon>
        <taxon>Pezizomycotina</taxon>
        <taxon>Leotiomycetes</taxon>
        <taxon>Helotiales</taxon>
        <taxon>Sclerotiniaceae</taxon>
        <taxon>Sclerotinia</taxon>
    </lineage>
</organism>
<dbReference type="Proteomes" id="UP000019487">
    <property type="component" value="Unassembled WGS sequence"/>
</dbReference>
<feature type="compositionally biased region" description="Low complexity" evidence="2">
    <location>
        <begin position="91"/>
        <end position="100"/>
    </location>
</feature>
<feature type="region of interest" description="Disordered" evidence="2">
    <location>
        <begin position="1"/>
        <end position="64"/>
    </location>
</feature>
<accession>W9CP07</accession>
<keyword evidence="3" id="KW-0812">Transmembrane</keyword>
<dbReference type="InterPro" id="IPR013087">
    <property type="entry name" value="Znf_C2H2_type"/>
</dbReference>
<keyword evidence="6" id="KW-1185">Reference proteome</keyword>
<dbReference type="OrthoDB" id="3921198at2759"/>
<dbReference type="GO" id="GO:0008270">
    <property type="term" value="F:zinc ion binding"/>
    <property type="evidence" value="ECO:0007669"/>
    <property type="project" value="UniProtKB-KW"/>
</dbReference>
<feature type="compositionally biased region" description="Polar residues" evidence="2">
    <location>
        <begin position="208"/>
        <end position="222"/>
    </location>
</feature>
<dbReference type="HOGENOM" id="CLU_454131_0_0_1"/>
<dbReference type="AlphaFoldDB" id="W9CP07"/>
<evidence type="ECO:0000259" key="4">
    <source>
        <dbReference type="PROSITE" id="PS50157"/>
    </source>
</evidence>
<evidence type="ECO:0000256" key="3">
    <source>
        <dbReference type="SAM" id="Phobius"/>
    </source>
</evidence>
<feature type="compositionally biased region" description="Low complexity" evidence="2">
    <location>
        <begin position="36"/>
        <end position="50"/>
    </location>
</feature>
<feature type="transmembrane region" description="Helical" evidence="3">
    <location>
        <begin position="549"/>
        <end position="571"/>
    </location>
</feature>
<dbReference type="PROSITE" id="PS50157">
    <property type="entry name" value="ZINC_FINGER_C2H2_2"/>
    <property type="match status" value="1"/>
</dbReference>
<feature type="region of interest" description="Disordered" evidence="2">
    <location>
        <begin position="82"/>
        <end position="117"/>
    </location>
</feature>
<gene>
    <name evidence="5" type="ORF">SBOR_3266</name>
</gene>
<name>W9CP07_SCLBF</name>
<protein>
    <recommendedName>
        <fullName evidence="4">C2H2-type domain-containing protein</fullName>
    </recommendedName>
</protein>
<feature type="compositionally biased region" description="Pro residues" evidence="2">
    <location>
        <begin position="1"/>
        <end position="11"/>
    </location>
</feature>
<keyword evidence="3" id="KW-0472">Membrane</keyword>
<dbReference type="EMBL" id="AYSA01000141">
    <property type="protein sequence ID" value="ESZ96334.1"/>
    <property type="molecule type" value="Genomic_DNA"/>
</dbReference>
<evidence type="ECO:0000256" key="2">
    <source>
        <dbReference type="SAM" id="MobiDB-lite"/>
    </source>
</evidence>
<sequence length="617" mass="68462">MSRLPGRPPPEAYLQPPLRRHRSDRHNLSIKTIPIPSLLRQTSTSSSSRPAVNINKKPIHPNKIQHASKLYSEFRMKEGLAQLSPDPNATSSSSIRSYGPPSLPGPLTNASRSSRDMTAPSFDAVSEFSSVISFDTGSQSSRKSGRRNEAFSYQGNAVAQRTRKKFEPVGRARTALIRYLGACQHCKFRNVKCLLEHHDIESLERAHQSNSTKQESDLQYNDSDPPIYESQVQNTASEQATPVTSHGQYEALRGIGEKFGVAPEVPCNGEVLFSPGAFDLETGFGLDIYDSPATLSLEARVTDFYSPTQNGGQFPLGFWHDSTFRCNFLDGDCPQSFAGAEALQTHFETTHFEFTRISPFERLICTRCCRVIDDYACKCGGIVKLFICGNYIRTTQYPTEPPARQPHCCYTGLPTSITRSESSDSSFDLEQGLGFNVNEAQIFDSDANASLYGGGDNIYPGPNAGGFDAYTYDSTQPGGNRYNGYAWTFTQGAHKAATAPIRYCVMKCRQASKHQKVLIYMLLSLTIILASLQIYDWITLIIISKVDLFLPSMPTLGFIGFLVSFITSWAAKRNHTVHQAKRCKMRRCPLHAFTPPSKSIRTEGAACLARYESFLSL</sequence>
<evidence type="ECO:0000256" key="1">
    <source>
        <dbReference type="PROSITE-ProRule" id="PRU00042"/>
    </source>
</evidence>
<keyword evidence="3" id="KW-1133">Transmembrane helix</keyword>
<feature type="domain" description="C2H2-type" evidence="4">
    <location>
        <begin position="324"/>
        <end position="351"/>
    </location>
</feature>
<feature type="transmembrane region" description="Helical" evidence="3">
    <location>
        <begin position="517"/>
        <end position="543"/>
    </location>
</feature>
<proteinExistence type="predicted"/>